<evidence type="ECO:0000259" key="2">
    <source>
        <dbReference type="Pfam" id="PF08327"/>
    </source>
</evidence>
<dbReference type="RefSeq" id="WP_108856179.1">
    <property type="nucleotide sequence ID" value="NZ_OMOI01000001.1"/>
</dbReference>
<dbReference type="EMBL" id="OMOI01000001">
    <property type="protein sequence ID" value="SPF76150.1"/>
    <property type="molecule type" value="Genomic_DNA"/>
</dbReference>
<dbReference type="CDD" id="cd07814">
    <property type="entry name" value="SRPBCC_CalC_Aha1-like"/>
    <property type="match status" value="1"/>
</dbReference>
<evidence type="ECO:0000313" key="3">
    <source>
        <dbReference type="EMBL" id="SPF76150.1"/>
    </source>
</evidence>
<dbReference type="Proteomes" id="UP000244911">
    <property type="component" value="Unassembled WGS sequence"/>
</dbReference>
<name>A0A2R8AJH0_9RHOB</name>
<protein>
    <recommendedName>
        <fullName evidence="2">Activator of Hsp90 ATPase homologue 1/2-like C-terminal domain-containing protein</fullName>
    </recommendedName>
</protein>
<comment type="similarity">
    <text evidence="1">Belongs to the AHA1 family.</text>
</comment>
<sequence length="143" mass="15813">MTELSLEITRHIPHPPERVFDAWLDPKMLAKFMVPGPGVTIPEAKVDATVGGQFLIMMRVPEAGDLPHTGEYRVIDRANQLAFTWVSHNSAEDSIVTLNFAPKDGGTDLTLRHVRFPSEQSRDDHTGGWTRILDALAGLEVTA</sequence>
<dbReference type="SUPFAM" id="SSF55961">
    <property type="entry name" value="Bet v1-like"/>
    <property type="match status" value="1"/>
</dbReference>
<proteinExistence type="inferred from homology"/>
<feature type="domain" description="Activator of Hsp90 ATPase homologue 1/2-like C-terminal" evidence="2">
    <location>
        <begin position="14"/>
        <end position="138"/>
    </location>
</feature>
<accession>A0A2R8AJH0</accession>
<evidence type="ECO:0000313" key="4">
    <source>
        <dbReference type="Proteomes" id="UP000244911"/>
    </source>
</evidence>
<organism evidence="3 4">
    <name type="scientific">Aliiroseovarius pelagivivens</name>
    <dbReference type="NCBI Taxonomy" id="1639690"/>
    <lineage>
        <taxon>Bacteria</taxon>
        <taxon>Pseudomonadati</taxon>
        <taxon>Pseudomonadota</taxon>
        <taxon>Alphaproteobacteria</taxon>
        <taxon>Rhodobacterales</taxon>
        <taxon>Paracoccaceae</taxon>
        <taxon>Aliiroseovarius</taxon>
    </lineage>
</organism>
<gene>
    <name evidence="3" type="ORF">ALP8811_01150</name>
</gene>
<dbReference type="OrthoDB" id="9805228at2"/>
<dbReference type="InterPro" id="IPR023393">
    <property type="entry name" value="START-like_dom_sf"/>
</dbReference>
<dbReference type="Gene3D" id="3.30.530.20">
    <property type="match status" value="1"/>
</dbReference>
<dbReference type="Pfam" id="PF08327">
    <property type="entry name" value="AHSA1"/>
    <property type="match status" value="1"/>
</dbReference>
<reference evidence="3 4" key="1">
    <citation type="submission" date="2018-03" db="EMBL/GenBank/DDBJ databases">
        <authorList>
            <person name="Keele B.F."/>
        </authorList>
    </citation>
    <scope>NUCLEOTIDE SEQUENCE [LARGE SCALE GENOMIC DNA]</scope>
    <source>
        <strain evidence="3 4">CECT 8811</strain>
    </source>
</reference>
<evidence type="ECO:0000256" key="1">
    <source>
        <dbReference type="ARBA" id="ARBA00006817"/>
    </source>
</evidence>
<dbReference type="InterPro" id="IPR013538">
    <property type="entry name" value="ASHA1/2-like_C"/>
</dbReference>
<keyword evidence="4" id="KW-1185">Reference proteome</keyword>
<dbReference type="AlphaFoldDB" id="A0A2R8AJH0"/>